<evidence type="ECO:0000313" key="6">
    <source>
        <dbReference type="EMBL" id="UMM32760.1"/>
    </source>
</evidence>
<dbReference type="PROSITE" id="PS00107">
    <property type="entry name" value="PROTEIN_KINASE_ATP"/>
    <property type="match status" value="1"/>
</dbReference>
<feature type="region of interest" description="Disordered" evidence="2">
    <location>
        <begin position="529"/>
        <end position="550"/>
    </location>
</feature>
<proteinExistence type="predicted"/>
<dbReference type="FunFam" id="1.10.510.10:FF:001146">
    <property type="entry name" value="Protein CBG08226"/>
    <property type="match status" value="1"/>
</dbReference>
<gene>
    <name evidence="4" type="ORF">L5515_006446</name>
    <name evidence="5" type="ORF">L5515_006449</name>
    <name evidence="6" type="ORF">L5515_006452</name>
    <name evidence="7" type="ORF">L5515_006456</name>
    <name evidence="8" type="ORF">L5515_006459</name>
</gene>
<protein>
    <recommendedName>
        <fullName evidence="3">Protein kinase domain-containing protein</fullName>
    </recommendedName>
</protein>
<dbReference type="EMBL" id="CP092624">
    <property type="protein sequence ID" value="UMM32757.1"/>
    <property type="molecule type" value="Genomic_DNA"/>
</dbReference>
<dbReference type="EMBL" id="CP092624">
    <property type="protein sequence ID" value="UMM32754.1"/>
    <property type="molecule type" value="Genomic_DNA"/>
</dbReference>
<evidence type="ECO:0000256" key="1">
    <source>
        <dbReference type="PROSITE-ProRule" id="PRU10141"/>
    </source>
</evidence>
<evidence type="ECO:0000313" key="4">
    <source>
        <dbReference type="EMBL" id="UMM32754.1"/>
    </source>
</evidence>
<feature type="compositionally biased region" description="Basic and acidic residues" evidence="2">
    <location>
        <begin position="194"/>
        <end position="207"/>
    </location>
</feature>
<evidence type="ECO:0000313" key="9">
    <source>
        <dbReference type="Proteomes" id="UP000829354"/>
    </source>
</evidence>
<dbReference type="GO" id="GO:0004672">
    <property type="term" value="F:protein kinase activity"/>
    <property type="evidence" value="ECO:0007669"/>
    <property type="project" value="InterPro"/>
</dbReference>
<name>A0AAE9F0N5_CAEBR</name>
<dbReference type="EMBL" id="CP092624">
    <property type="protein sequence ID" value="UMM32769.1"/>
    <property type="molecule type" value="Genomic_DNA"/>
</dbReference>
<dbReference type="EMBL" id="CP092624">
    <property type="protein sequence ID" value="UMM32760.1"/>
    <property type="molecule type" value="Genomic_DNA"/>
</dbReference>
<dbReference type="SUPFAM" id="SSF56112">
    <property type="entry name" value="Protein kinase-like (PK-like)"/>
    <property type="match status" value="1"/>
</dbReference>
<dbReference type="Pfam" id="PF00069">
    <property type="entry name" value="Pkinase"/>
    <property type="match status" value="1"/>
</dbReference>
<dbReference type="InterPro" id="IPR011009">
    <property type="entry name" value="Kinase-like_dom_sf"/>
</dbReference>
<dbReference type="SMART" id="SM00220">
    <property type="entry name" value="S_TKc"/>
    <property type="match status" value="1"/>
</dbReference>
<dbReference type="InterPro" id="IPR000719">
    <property type="entry name" value="Prot_kinase_dom"/>
</dbReference>
<feature type="binding site" evidence="1">
    <location>
        <position position="257"/>
    </location>
    <ligand>
        <name>ATP</name>
        <dbReference type="ChEBI" id="CHEBI:30616"/>
    </ligand>
</feature>
<sequence length="550" mass="62400">MYQDALQPVALRMKNAFNEMRTICDSANFDKRSIRAGSLDPFKDEIASAECAFYNNVAIFTQGMLSEIHVPLDIRIELNNQLNQIKKLLQNTNVKSHAALLALAHDKKDLKKMGSEMDLMETFFTAFEDLNTDQQTLMIQKKVMPLPVDILTWVSLVLLNLPIPPIIDYFNFGQLTNTTDHRLRSFKMTLREKLEGSRPGKSKEQKTKKGRKIMSPDDVIKNGPFSWKVVTLLGSGGFGDVYKVFDERNKAKQYALKTESEDGKKVMLRLKVEVQVMMAISKARKTNPQGYKHFVEFVDRGKSEDLGCKFVVMSLVGPSLDDCRRKYGVCLNDRSTPYIIAIQSLEAVRDLHAVGYLHRDIKPANFAVGLGPTEPTVFMLDFGICRSFLDPATKQHRAPRKSVKFLGTLRYASRACMKNIDQGRKDDVECWIYMVFDIFDPEDGIVWKSVSGREKITRVKDEFMARKTKEAYRGVPRNMKTIVSYVDTLRFQSAPDYPFMINFLFTMSSQAGFPINNINTGAWVGNLKNKKDSGRNGTRSDKLSGSSDGD</sequence>
<evidence type="ECO:0000256" key="2">
    <source>
        <dbReference type="SAM" id="MobiDB-lite"/>
    </source>
</evidence>
<dbReference type="AlphaFoldDB" id="A0AAE9F0N5"/>
<feature type="domain" description="Protein kinase" evidence="3">
    <location>
        <begin position="227"/>
        <end position="550"/>
    </location>
</feature>
<dbReference type="Gene3D" id="1.10.510.10">
    <property type="entry name" value="Transferase(Phosphotransferase) domain 1"/>
    <property type="match status" value="1"/>
</dbReference>
<dbReference type="Proteomes" id="UP000829354">
    <property type="component" value="Chromosome V"/>
</dbReference>
<dbReference type="PROSITE" id="PS50011">
    <property type="entry name" value="PROTEIN_KINASE_DOM"/>
    <property type="match status" value="1"/>
</dbReference>
<dbReference type="InterPro" id="IPR050235">
    <property type="entry name" value="CK1_Ser-Thr_kinase"/>
</dbReference>
<dbReference type="InterPro" id="IPR017441">
    <property type="entry name" value="Protein_kinase_ATP_BS"/>
</dbReference>
<organism evidence="8 9">
    <name type="scientific">Caenorhabditis briggsae</name>
    <dbReference type="NCBI Taxonomy" id="6238"/>
    <lineage>
        <taxon>Eukaryota</taxon>
        <taxon>Metazoa</taxon>
        <taxon>Ecdysozoa</taxon>
        <taxon>Nematoda</taxon>
        <taxon>Chromadorea</taxon>
        <taxon>Rhabditida</taxon>
        <taxon>Rhabditina</taxon>
        <taxon>Rhabditomorpha</taxon>
        <taxon>Rhabditoidea</taxon>
        <taxon>Rhabditidae</taxon>
        <taxon>Peloderinae</taxon>
        <taxon>Caenorhabditis</taxon>
    </lineage>
</organism>
<feature type="region of interest" description="Disordered" evidence="2">
    <location>
        <begin position="194"/>
        <end position="214"/>
    </location>
</feature>
<evidence type="ECO:0000313" key="7">
    <source>
        <dbReference type="EMBL" id="UMM32766.1"/>
    </source>
</evidence>
<evidence type="ECO:0000259" key="3">
    <source>
        <dbReference type="PROSITE" id="PS50011"/>
    </source>
</evidence>
<dbReference type="PANTHER" id="PTHR11909">
    <property type="entry name" value="CASEIN KINASE-RELATED"/>
    <property type="match status" value="1"/>
</dbReference>
<keyword evidence="9" id="KW-1185">Reference proteome</keyword>
<dbReference type="EMBL" id="CP092624">
    <property type="protein sequence ID" value="UMM32766.1"/>
    <property type="molecule type" value="Genomic_DNA"/>
</dbReference>
<evidence type="ECO:0000313" key="8">
    <source>
        <dbReference type="EMBL" id="UMM32769.1"/>
    </source>
</evidence>
<keyword evidence="1" id="KW-0067">ATP-binding</keyword>
<accession>A0AAE9F0N5</accession>
<reference evidence="8 9" key="1">
    <citation type="submission" date="2022-04" db="EMBL/GenBank/DDBJ databases">
        <title>Chromosome-level reference genomes for two strains of Caenorhabditis briggsae: an improved platform for comparative genomics.</title>
        <authorList>
            <person name="Stevens L."/>
            <person name="Andersen E."/>
        </authorList>
    </citation>
    <scope>NUCLEOTIDE SEQUENCE [LARGE SCALE GENOMIC DNA]</scope>
    <source>
        <strain evidence="8">VX34</strain>
        <tissue evidence="8">Whole-organism</tissue>
    </source>
</reference>
<dbReference type="GO" id="GO:0005524">
    <property type="term" value="F:ATP binding"/>
    <property type="evidence" value="ECO:0007669"/>
    <property type="project" value="UniProtKB-UniRule"/>
</dbReference>
<evidence type="ECO:0000313" key="5">
    <source>
        <dbReference type="EMBL" id="UMM32757.1"/>
    </source>
</evidence>
<feature type="compositionally biased region" description="Basic and acidic residues" evidence="2">
    <location>
        <begin position="529"/>
        <end position="542"/>
    </location>
</feature>
<keyword evidence="1" id="KW-0547">Nucleotide-binding</keyword>